<feature type="non-terminal residue" evidence="1">
    <location>
        <position position="1"/>
    </location>
</feature>
<dbReference type="AlphaFoldDB" id="A0A9W9DVL8"/>
<name>A0A9W9DVL8_9AGAR</name>
<dbReference type="EMBL" id="JANVFS010000008">
    <property type="protein sequence ID" value="KAJ4488734.1"/>
    <property type="molecule type" value="Genomic_DNA"/>
</dbReference>
<gene>
    <name evidence="1" type="ORF">C8J55DRAFT_547737</name>
</gene>
<comment type="caution">
    <text evidence="1">The sequence shown here is derived from an EMBL/GenBank/DDBJ whole genome shotgun (WGS) entry which is preliminary data.</text>
</comment>
<reference evidence="1" key="2">
    <citation type="journal article" date="2023" name="Proc. Natl. Acad. Sci. U.S.A.">
        <title>A global phylogenomic analysis of the shiitake genus Lentinula.</title>
        <authorList>
            <person name="Sierra-Patev S."/>
            <person name="Min B."/>
            <person name="Naranjo-Ortiz M."/>
            <person name="Looney B."/>
            <person name="Konkel Z."/>
            <person name="Slot J.C."/>
            <person name="Sakamoto Y."/>
            <person name="Steenwyk J.L."/>
            <person name="Rokas A."/>
            <person name="Carro J."/>
            <person name="Camarero S."/>
            <person name="Ferreira P."/>
            <person name="Molpeceres G."/>
            <person name="Ruiz-Duenas F.J."/>
            <person name="Serrano A."/>
            <person name="Henrissat B."/>
            <person name="Drula E."/>
            <person name="Hughes K.W."/>
            <person name="Mata J.L."/>
            <person name="Ishikawa N.K."/>
            <person name="Vargas-Isla R."/>
            <person name="Ushijima S."/>
            <person name="Smith C.A."/>
            <person name="Donoghue J."/>
            <person name="Ahrendt S."/>
            <person name="Andreopoulos W."/>
            <person name="He G."/>
            <person name="LaButti K."/>
            <person name="Lipzen A."/>
            <person name="Ng V."/>
            <person name="Riley R."/>
            <person name="Sandor L."/>
            <person name="Barry K."/>
            <person name="Martinez A.T."/>
            <person name="Xiao Y."/>
            <person name="Gibbons J.G."/>
            <person name="Terashima K."/>
            <person name="Grigoriev I.V."/>
            <person name="Hibbett D."/>
        </authorList>
    </citation>
    <scope>NUCLEOTIDE SEQUENCE</scope>
    <source>
        <strain evidence="1">Sp2 HRB7682 ss15</strain>
    </source>
</reference>
<reference evidence="1" key="1">
    <citation type="submission" date="2022-08" db="EMBL/GenBank/DDBJ databases">
        <authorList>
            <consortium name="DOE Joint Genome Institute"/>
            <person name="Min B."/>
            <person name="Riley R."/>
            <person name="Sierra-Patev S."/>
            <person name="Naranjo-Ortiz M."/>
            <person name="Looney B."/>
            <person name="Konkel Z."/>
            <person name="Slot J.C."/>
            <person name="Sakamoto Y."/>
            <person name="Steenwyk J.L."/>
            <person name="Rokas A."/>
            <person name="Carro J."/>
            <person name="Camarero S."/>
            <person name="Ferreira P."/>
            <person name="Molpeceres G."/>
            <person name="Ruiz-Duenas F.J."/>
            <person name="Serrano A."/>
            <person name="Henrissat B."/>
            <person name="Drula E."/>
            <person name="Hughes K.W."/>
            <person name="Mata J.L."/>
            <person name="Ishikawa N.K."/>
            <person name="Vargas-Isla R."/>
            <person name="Ushijima S."/>
            <person name="Smith C.A."/>
            <person name="Ahrendt S."/>
            <person name="Andreopoulos W."/>
            <person name="He G."/>
            <person name="Labutti K."/>
            <person name="Lipzen A."/>
            <person name="Ng V."/>
            <person name="Sandor L."/>
            <person name="Barry K."/>
            <person name="Martinez A.T."/>
            <person name="Xiao Y."/>
            <person name="Gibbons J.G."/>
            <person name="Terashima K."/>
            <person name="Hibbett D.S."/>
            <person name="Grigoriev I.V."/>
        </authorList>
    </citation>
    <scope>NUCLEOTIDE SEQUENCE</scope>
    <source>
        <strain evidence="1">Sp2 HRB7682 ss15</strain>
    </source>
</reference>
<proteinExistence type="predicted"/>
<dbReference type="Proteomes" id="UP001150238">
    <property type="component" value="Unassembled WGS sequence"/>
</dbReference>
<protein>
    <submittedName>
        <fullName evidence="1">Uncharacterized protein</fullName>
    </submittedName>
</protein>
<accession>A0A9W9DVL8</accession>
<evidence type="ECO:0000313" key="2">
    <source>
        <dbReference type="Proteomes" id="UP001150238"/>
    </source>
</evidence>
<organism evidence="1 2">
    <name type="scientific">Lentinula lateritia</name>
    <dbReference type="NCBI Taxonomy" id="40482"/>
    <lineage>
        <taxon>Eukaryota</taxon>
        <taxon>Fungi</taxon>
        <taxon>Dikarya</taxon>
        <taxon>Basidiomycota</taxon>
        <taxon>Agaricomycotina</taxon>
        <taxon>Agaricomycetes</taxon>
        <taxon>Agaricomycetidae</taxon>
        <taxon>Agaricales</taxon>
        <taxon>Marasmiineae</taxon>
        <taxon>Omphalotaceae</taxon>
        <taxon>Lentinula</taxon>
    </lineage>
</organism>
<evidence type="ECO:0000313" key="1">
    <source>
        <dbReference type="EMBL" id="KAJ4488734.1"/>
    </source>
</evidence>
<sequence>SSSETSLDRKTESWHAPISTPQLHVVLPKWVNSLIVRERLAYLYKASVFG</sequence>